<feature type="region of interest" description="Disordered" evidence="12">
    <location>
        <begin position="462"/>
        <end position="500"/>
    </location>
</feature>
<keyword evidence="5 11" id="KW-0862">Zinc</keyword>
<feature type="region of interest" description="Disordered" evidence="12">
    <location>
        <begin position="428"/>
        <end position="450"/>
    </location>
</feature>
<dbReference type="PANTHER" id="PTHR23358:SF3">
    <property type="entry name" value="METHYLCYTOSINE DIOXYGENASE TET2"/>
    <property type="match status" value="1"/>
</dbReference>
<evidence type="ECO:0000256" key="4">
    <source>
        <dbReference type="ARBA" id="ARBA00022723"/>
    </source>
</evidence>
<keyword evidence="8 11" id="KW-0408">Iron</keyword>
<dbReference type="InterPro" id="IPR046942">
    <property type="entry name" value="TET_oxygenase"/>
</dbReference>
<reference evidence="16" key="2">
    <citation type="submission" date="2025-04" db="UniProtKB">
        <authorList>
            <consortium name="RefSeq"/>
        </authorList>
    </citation>
    <scope>IDENTIFICATION</scope>
    <source>
        <tissue evidence="16">Brain</tissue>
    </source>
</reference>
<accession>A0A4W6C1A1</accession>
<keyword evidence="4 11" id="KW-0479">Metal-binding</keyword>
<keyword evidence="6 11" id="KW-0223">Dioxygenase</keyword>
<dbReference type="GO" id="GO:0098508">
    <property type="term" value="P:endothelial to hematopoietic transition"/>
    <property type="evidence" value="ECO:0007669"/>
    <property type="project" value="Ensembl"/>
</dbReference>
<dbReference type="GO" id="GO:0045944">
    <property type="term" value="P:positive regulation of transcription by RNA polymerase II"/>
    <property type="evidence" value="ECO:0007669"/>
    <property type="project" value="TreeGrafter"/>
</dbReference>
<sequence length="1853" mass="204481">METEQARHETEESLILAQFGTSHNISHKLQNGGQSSEGDSLQITGDTNWNHYKPSTGANSMKRHRENCNSPASGQGLFDQGAYMMNGELMNGELKQSLLVHQSKKLKIDSEMKGNDDMSSSLVDNFPELTKATEFECNVPQTEIKLDKRNCNFPNGDIFCIPRNKQVSIPNGALSPPSTIESTPGDLLEKTLSQYYPEQVSIAPQTSGSQLDAVNGSLANKLPSEGAQPPSLTSGLPSSAQMPDSQQQLPGASGNAEGGKNYNSVNYVVNGYSNNFGADHQQQQQQHRQQQPPPYSGQELSLGQLPGMISPTSNASSSQHQNGPQCYTDETNSQGIYVKANQEFNQNSFMEHSAPLQAAEAGGYGAFPNSGIQKMGQTERPGPGQHQHHSTDGGHQYGIQPQNFKQNAGKPHGADNMGPMGSSLQQPCHTGLENGMESTTQQRANLSCSTPHQRGWIELNSSHSQQQPGSGPSSQAQEQDMWRGLSKPQSEQQAANHQVHGQMLEPNPAQRFQTQGVFTDSSQGSNSFQQQQQDCLPAQTHCVSAQHNTAPEWQQSNSKASQMQQSLPQKMSEQRNFPPNQQADGHYHTQMQSEHLCEDPDLQDILSPGFLPTQQQQHCLQRPLSHPPQYEGQQLKSPNYRPHSQPPPGLQQLQPNQPLKNISAQSNNQHIQHNDQTTFSYNNSTEMQQLQQHQRQYPPNSGSSNLKQFQPQRPNNHCHQPNHTDFPQTSTQSQPHLSQGALNQQVSTQMYPKAEQQLKTSCTQFQRGPRLPLGPTSPQGDFQRHAALRMHLLQRQERQGPPHPPQSTSDPKHGLRAVKVENGPRFELPGPQQQEQQLQMREAGIGGMQVKQENQQSLCVQSKRQGSILATMEQSLRQYQLSPVFEKKSLVINSANKVKVESSGPVTILSTNTDLSGMESSAAASNTVVLKKPPDSTPKKEHLLQSFMDSPMKLLDTPIKNLLDTPMKTQYDIASCHCVEQISEKDEGPYYTHLGSAPSVPAIREMMEKRSGLTGHAIRIEKVIYTGKEGKSTQGCPIAKWVIRRSSVEEKLLVLVRERNGHSCDTACIIVVILVWEGILPSLADRLYLELSETLTKHGALTQRRCALNEERTCACQGLDPEACGASFSFGCSWSMYYNGCKFARSKIPRKFKLLGDDVKEEEKLDQNFQNLATLLAPLYKTMAPEAYGNQVEHEHRATDCRLGLKEGRPFSGVTACLDFCAHAHRDLHNMQGGSTVVCTLTREDNREIGKIPEDEQLHVLPLYKTSNTDEFGSEEGQQEKIKSGAIQVLSAFRRQVRMLAEPAKSCRQKKLDAKKAAANKNAMLDSSNDKAEKALLAKSKAGTYENTTHSTPMAGPIPGAAGANLQPGQPTHHLGAHLLQQQQHQSILPPYPGSTNAASYPRFPNHPGSFPSTSKPGSMYPPQPPTPASPYPSPLHVPNSYINGSNRPYPGYQCNGGMPLDNYHPYYASNPKHLDMYRQQRPALYSEQQYGVHQRFEVNYPPRYGEPGLQVNGYNACNMRPVHPMRPYTPYGPNGASESQFMDPLSRAPSAHGGLNYPAAVSKGNQFGGYPNPYLSRSPQIVPPGQHPFHMQIKTEMGMPGPQMLSSQLSGGCLNPETQSGLGLPNGNLMSSGIKQEPGTPQTPTTPQKPEMWSDNEHNFLDPDIGGVAVAPSHGSVLIECAKRELHATTPLKNPDRNHPTRISLVFYQHKNMNEAKHGLALWEAKMAEKAREKEEDAERNGGEGTPSKGSKKGVKREHLDSSETTGEPPYKRFIQALLEGSLSCTTNTYVSTSPYAFTKVTGPYRTCHCILNPNVTLIYSTSHGQKLFCEETDTFLQFFTYILAGRMVVIF</sequence>
<comment type="function">
    <text evidence="11">Dioxygenase that catalyzes the conversion of the modified genomic base 5-methylcytosine (5mC) into 5-hydroxymethylcytosine (5hmC) and plays a key role in epigenetic chromatin reprogramming during embryonic development.</text>
</comment>
<evidence type="ECO:0000313" key="15">
    <source>
        <dbReference type="Proteomes" id="UP000314980"/>
    </source>
</evidence>
<evidence type="ECO:0000256" key="11">
    <source>
        <dbReference type="RuleBase" id="RU367064"/>
    </source>
</evidence>
<dbReference type="OrthoDB" id="8854879at2759"/>
<dbReference type="GO" id="GO:0141166">
    <property type="term" value="P:chromosomal 5-methylcytosine DNA demethylation pathway"/>
    <property type="evidence" value="ECO:0007669"/>
    <property type="project" value="UniProtKB-UniRule"/>
</dbReference>
<reference evidence="15" key="1">
    <citation type="submission" date="2015-09" db="EMBL/GenBank/DDBJ databases">
        <authorList>
            <person name="Sai Rama Sridatta P."/>
        </authorList>
    </citation>
    <scope>NUCLEOTIDE SEQUENCE [LARGE SCALE GENOMIC DNA]</scope>
</reference>
<evidence type="ECO:0000256" key="1">
    <source>
        <dbReference type="ARBA" id="ARBA00004286"/>
    </source>
</evidence>
<dbReference type="RefSeq" id="XP_018551215.1">
    <property type="nucleotide sequence ID" value="XM_018695699.2"/>
</dbReference>
<dbReference type="InterPro" id="IPR040175">
    <property type="entry name" value="TET1/2/3"/>
</dbReference>
<dbReference type="GeneTree" id="ENSGT00940000160003"/>
<feature type="compositionally biased region" description="Low complexity" evidence="12">
    <location>
        <begin position="1636"/>
        <end position="1652"/>
    </location>
</feature>
<feature type="compositionally biased region" description="Polar residues" evidence="12">
    <location>
        <begin position="549"/>
        <end position="593"/>
    </location>
</feature>
<dbReference type="EC" id="1.14.11.80" evidence="11"/>
<feature type="compositionally biased region" description="Polar residues" evidence="12">
    <location>
        <begin position="230"/>
        <end position="250"/>
    </location>
</feature>
<evidence type="ECO:0000256" key="12">
    <source>
        <dbReference type="SAM" id="MobiDB-lite"/>
    </source>
</evidence>
<organism evidence="14 15">
    <name type="scientific">Lates calcarifer</name>
    <name type="common">Barramundi</name>
    <name type="synonym">Holocentrus calcarifer</name>
    <dbReference type="NCBI Taxonomy" id="8187"/>
    <lineage>
        <taxon>Eukaryota</taxon>
        <taxon>Metazoa</taxon>
        <taxon>Chordata</taxon>
        <taxon>Craniata</taxon>
        <taxon>Vertebrata</taxon>
        <taxon>Euteleostomi</taxon>
        <taxon>Actinopterygii</taxon>
        <taxon>Neopterygii</taxon>
        <taxon>Teleostei</taxon>
        <taxon>Neoteleostei</taxon>
        <taxon>Acanthomorphata</taxon>
        <taxon>Carangaria</taxon>
        <taxon>Carangaria incertae sedis</taxon>
        <taxon>Centropomidae</taxon>
        <taxon>Lates</taxon>
    </lineage>
</organism>
<feature type="compositionally biased region" description="Polar residues" evidence="12">
    <location>
        <begin position="697"/>
        <end position="750"/>
    </location>
</feature>
<dbReference type="GO" id="GO:0035516">
    <property type="term" value="F:broad specificity oxidative DNA demethylase activity"/>
    <property type="evidence" value="ECO:0007669"/>
    <property type="project" value="Ensembl"/>
</dbReference>
<feature type="region of interest" description="Disordered" evidence="12">
    <location>
        <begin position="549"/>
        <end position="594"/>
    </location>
</feature>
<dbReference type="GO" id="GO:0040029">
    <property type="term" value="P:epigenetic regulation of gene expression"/>
    <property type="evidence" value="ECO:0007669"/>
    <property type="project" value="InterPro"/>
</dbReference>
<feature type="region of interest" description="Disordered" evidence="12">
    <location>
        <begin position="361"/>
        <end position="397"/>
    </location>
</feature>
<evidence type="ECO:0000256" key="10">
    <source>
        <dbReference type="ARBA" id="ARBA00049431"/>
    </source>
</evidence>
<feature type="compositionally biased region" description="Pro residues" evidence="12">
    <location>
        <begin position="1420"/>
        <end position="1435"/>
    </location>
</feature>
<evidence type="ECO:0000259" key="13">
    <source>
        <dbReference type="SMART" id="SM01333"/>
    </source>
</evidence>
<feature type="domain" description="Methylcytosine dioxygenase TET1-3 oxygenase" evidence="13">
    <location>
        <begin position="1133"/>
        <end position="1712"/>
    </location>
</feature>
<evidence type="ECO:0000256" key="6">
    <source>
        <dbReference type="ARBA" id="ARBA00022964"/>
    </source>
</evidence>
<comment type="cofactor">
    <cofactor evidence="11">
        <name>Zn(2+)</name>
        <dbReference type="ChEBI" id="CHEBI:29105"/>
    </cofactor>
    <text evidence="11">The zinc ions have a structural role.</text>
</comment>
<feature type="compositionally biased region" description="Polar residues" evidence="12">
    <location>
        <begin position="310"/>
        <end position="330"/>
    </location>
</feature>
<dbReference type="STRING" id="8187.ENSLCAP00010007440"/>
<dbReference type="GO" id="GO:0005634">
    <property type="term" value="C:nucleus"/>
    <property type="evidence" value="ECO:0007669"/>
    <property type="project" value="UniProtKB-UniRule"/>
</dbReference>
<dbReference type="GO" id="GO:0016055">
    <property type="term" value="P:Wnt signaling pathway"/>
    <property type="evidence" value="ECO:0007669"/>
    <property type="project" value="Ensembl"/>
</dbReference>
<feature type="compositionally biased region" description="Polar residues" evidence="12">
    <location>
        <begin position="436"/>
        <end position="450"/>
    </location>
</feature>
<evidence type="ECO:0000256" key="8">
    <source>
        <dbReference type="ARBA" id="ARBA00023004"/>
    </source>
</evidence>
<feature type="compositionally biased region" description="Polar residues" evidence="12">
    <location>
        <begin position="487"/>
        <end position="496"/>
    </location>
</feature>
<comment type="catalytic activity">
    <reaction evidence="10 11">
        <text>a 5-hydroxymethyl-2'-deoxycytidine in DNA + 2-oxoglutarate + O2 = a 5-formyl-2'-deoxycytidine in DNA + succinate + CO2 + H2O</text>
        <dbReference type="Rhea" id="RHEA:53828"/>
        <dbReference type="Rhea" id="RHEA-COMP:13315"/>
        <dbReference type="Rhea" id="RHEA-COMP:13656"/>
        <dbReference type="ChEBI" id="CHEBI:15377"/>
        <dbReference type="ChEBI" id="CHEBI:15379"/>
        <dbReference type="ChEBI" id="CHEBI:16526"/>
        <dbReference type="ChEBI" id="CHEBI:16810"/>
        <dbReference type="ChEBI" id="CHEBI:30031"/>
        <dbReference type="ChEBI" id="CHEBI:136731"/>
        <dbReference type="ChEBI" id="CHEBI:137731"/>
        <dbReference type="EC" id="1.14.11.80"/>
    </reaction>
</comment>
<feature type="compositionally biased region" description="Low complexity" evidence="12">
    <location>
        <begin position="1373"/>
        <end position="1386"/>
    </location>
</feature>
<dbReference type="SMART" id="SM01333">
    <property type="entry name" value="Tet_JBP"/>
    <property type="match status" value="1"/>
</dbReference>
<comment type="catalytic activity">
    <reaction evidence="11">
        <text>a 5-methyl-2'-deoxycytidine in DNA + 2-oxoglutarate + O2 = a 5-hydroxymethyl-2'-deoxycytidine in DNA + succinate + CO2</text>
        <dbReference type="Rhea" id="RHEA:52636"/>
        <dbReference type="Rhea" id="RHEA-COMP:11370"/>
        <dbReference type="Rhea" id="RHEA-COMP:13315"/>
        <dbReference type="ChEBI" id="CHEBI:15379"/>
        <dbReference type="ChEBI" id="CHEBI:16526"/>
        <dbReference type="ChEBI" id="CHEBI:16810"/>
        <dbReference type="ChEBI" id="CHEBI:30031"/>
        <dbReference type="ChEBI" id="CHEBI:85454"/>
        <dbReference type="ChEBI" id="CHEBI:136731"/>
        <dbReference type="EC" id="1.14.11.80"/>
    </reaction>
</comment>
<evidence type="ECO:0000313" key="14">
    <source>
        <dbReference type="Ensembl" id="ENSLCAP00010007440.1"/>
    </source>
</evidence>
<feature type="region of interest" description="Disordered" evidence="12">
    <location>
        <begin position="1608"/>
        <end position="1664"/>
    </location>
</feature>
<dbReference type="Pfam" id="PF12851">
    <property type="entry name" value="Tet_JBP"/>
    <property type="match status" value="1"/>
</dbReference>
<reference evidence="14" key="3">
    <citation type="submission" date="2025-05" db="UniProtKB">
        <authorList>
            <consortium name="Ensembl"/>
        </authorList>
    </citation>
    <scope>IDENTIFICATION</scope>
</reference>
<dbReference type="GO" id="GO:0002244">
    <property type="term" value="P:hematopoietic progenitor cell differentiation"/>
    <property type="evidence" value="ECO:0007669"/>
    <property type="project" value="Ensembl"/>
</dbReference>
<evidence type="ECO:0000256" key="3">
    <source>
        <dbReference type="ARBA" id="ARBA00022454"/>
    </source>
</evidence>
<protein>
    <recommendedName>
        <fullName evidence="11">Methylcytosine dioxygenase TET</fullName>
        <ecNumber evidence="11">1.14.11.80</ecNumber>
    </recommendedName>
</protein>
<evidence type="ECO:0000256" key="2">
    <source>
        <dbReference type="ARBA" id="ARBA00007502"/>
    </source>
</evidence>
<evidence type="ECO:0000256" key="5">
    <source>
        <dbReference type="ARBA" id="ARBA00022833"/>
    </source>
</evidence>
<feature type="compositionally biased region" description="Polar residues" evidence="12">
    <location>
        <begin position="1608"/>
        <end position="1622"/>
    </location>
</feature>
<feature type="region of interest" description="Disordered" evidence="12">
    <location>
        <begin position="614"/>
        <end position="656"/>
    </location>
</feature>
<dbReference type="Proteomes" id="UP000314980">
    <property type="component" value="Unassembled WGS sequence"/>
</dbReference>
<dbReference type="GeneID" id="108896534"/>
<dbReference type="GO" id="GO:0071425">
    <property type="term" value="P:hematopoietic stem cell proliferation"/>
    <property type="evidence" value="ECO:0007669"/>
    <property type="project" value="Ensembl"/>
</dbReference>
<dbReference type="GO" id="GO:0060319">
    <property type="term" value="P:primitive erythrocyte differentiation"/>
    <property type="evidence" value="ECO:0007669"/>
    <property type="project" value="Ensembl"/>
</dbReference>
<proteinExistence type="inferred from homology"/>
<feature type="compositionally biased region" description="Low complexity" evidence="12">
    <location>
        <begin position="258"/>
        <end position="290"/>
    </location>
</feature>
<feature type="compositionally biased region" description="Low complexity" evidence="12">
    <location>
        <begin position="1353"/>
        <end position="1364"/>
    </location>
</feature>
<evidence type="ECO:0000256" key="9">
    <source>
        <dbReference type="ARBA" id="ARBA00047840"/>
    </source>
</evidence>
<evidence type="ECO:0000313" key="16">
    <source>
        <dbReference type="RefSeq" id="XP_018551215.1"/>
    </source>
</evidence>
<dbReference type="GO" id="GO:0005694">
    <property type="term" value="C:chromosome"/>
    <property type="evidence" value="ECO:0007669"/>
    <property type="project" value="UniProtKB-SubCell"/>
</dbReference>
<keyword evidence="7 11" id="KW-0560">Oxidoreductase</keyword>
<feature type="compositionally biased region" description="Low complexity" evidence="12">
    <location>
        <begin position="462"/>
        <end position="479"/>
    </location>
</feature>
<feature type="region of interest" description="Disordered" evidence="12">
    <location>
        <begin position="686"/>
        <end position="780"/>
    </location>
</feature>
<dbReference type="KEGG" id="lcf:108896534"/>
<feature type="compositionally biased region" description="Polar residues" evidence="12">
    <location>
        <begin position="757"/>
        <end position="766"/>
    </location>
</feature>
<dbReference type="Ensembl" id="ENSLCAT00010007626.1">
    <property type="protein sequence ID" value="ENSLCAP00010007440.1"/>
    <property type="gene ID" value="ENSLCAG00010003648.1"/>
</dbReference>
<dbReference type="InterPro" id="IPR024779">
    <property type="entry name" value="2OGFeDO_JBP1/TET_oxygenase_dom"/>
</dbReference>
<dbReference type="CTD" id="54790"/>
<dbReference type="Proteomes" id="UP000694890">
    <property type="component" value="Linkage group LG5"/>
</dbReference>
<comment type="catalytic activity">
    <reaction evidence="9 11">
        <text>a 5-formyl-2'-deoxycytidine in DNA + 2-oxoglutarate + O2 = a 5-carboxyl-2'-deoxycytidine in DNA + succinate + CO2 + H(+)</text>
        <dbReference type="Rhea" id="RHEA:53832"/>
        <dbReference type="Rhea" id="RHEA-COMP:13656"/>
        <dbReference type="Rhea" id="RHEA-COMP:13657"/>
        <dbReference type="ChEBI" id="CHEBI:15378"/>
        <dbReference type="ChEBI" id="CHEBI:15379"/>
        <dbReference type="ChEBI" id="CHEBI:16526"/>
        <dbReference type="ChEBI" id="CHEBI:16810"/>
        <dbReference type="ChEBI" id="CHEBI:30031"/>
        <dbReference type="ChEBI" id="CHEBI:137731"/>
        <dbReference type="ChEBI" id="CHEBI:137732"/>
        <dbReference type="EC" id="1.14.11.80"/>
    </reaction>
</comment>
<keyword evidence="15" id="KW-1185">Reference proteome</keyword>
<comment type="similarity">
    <text evidence="2 11">Belongs to the TET family.</text>
</comment>
<dbReference type="GO" id="GO:0007219">
    <property type="term" value="P:Notch signaling pathway"/>
    <property type="evidence" value="ECO:0007669"/>
    <property type="project" value="Ensembl"/>
</dbReference>
<dbReference type="PANTHER" id="PTHR23358">
    <property type="entry name" value="METHYLCYTOSINE DIOXYGENASE TET"/>
    <property type="match status" value="1"/>
</dbReference>
<evidence type="ECO:0000256" key="7">
    <source>
        <dbReference type="ARBA" id="ARBA00023002"/>
    </source>
</evidence>
<feature type="region of interest" description="Disordered" evidence="12">
    <location>
        <begin position="1343"/>
        <end position="1435"/>
    </location>
</feature>
<feature type="region of interest" description="Disordered" evidence="12">
    <location>
        <begin position="219"/>
        <end position="330"/>
    </location>
</feature>
<dbReference type="GO" id="GO:0070579">
    <property type="term" value="F:DNA 5-methylcytosine dioxygenase activity"/>
    <property type="evidence" value="ECO:0007669"/>
    <property type="project" value="UniProtKB-UniRule"/>
</dbReference>
<comment type="cofactor">
    <cofactor evidence="11">
        <name>Fe(2+)</name>
        <dbReference type="ChEBI" id="CHEBI:29033"/>
    </cofactor>
    <text evidence="11">Binds 1 Fe(2+) ion per subunit.</text>
</comment>
<comment type="subcellular location">
    <subcellularLocation>
        <location evidence="1">Chromosome</location>
    </subcellularLocation>
</comment>
<feature type="region of interest" description="Disordered" evidence="12">
    <location>
        <begin position="1732"/>
        <end position="1769"/>
    </location>
</feature>
<keyword evidence="3" id="KW-0158">Chromosome</keyword>
<dbReference type="InParanoid" id="A0A4W6C1A1"/>
<gene>
    <name evidence="14" type="primary">TET2</name>
    <name evidence="16" type="synonym">tet2</name>
</gene>
<name>A0A4W6C1A1_LATCA</name>
<feature type="compositionally biased region" description="Basic and acidic residues" evidence="12">
    <location>
        <begin position="1732"/>
        <end position="1743"/>
    </location>
</feature>
<dbReference type="GO" id="GO:0008270">
    <property type="term" value="F:zinc ion binding"/>
    <property type="evidence" value="ECO:0007669"/>
    <property type="project" value="UniProtKB-UniRule"/>
</dbReference>